<dbReference type="SMART" id="SM00475">
    <property type="entry name" value="53EXOc"/>
    <property type="match status" value="1"/>
</dbReference>
<evidence type="ECO:0000259" key="13">
    <source>
        <dbReference type="SMART" id="SM00482"/>
    </source>
</evidence>
<dbReference type="CDD" id="cd09898">
    <property type="entry name" value="H3TH_53EXO"/>
    <property type="match status" value="1"/>
</dbReference>
<keyword evidence="3 11" id="KW-0548">Nucleotidyltransferase</keyword>
<dbReference type="SMART" id="SM00482">
    <property type="entry name" value="POLAc"/>
    <property type="match status" value="1"/>
</dbReference>
<evidence type="ECO:0000256" key="2">
    <source>
        <dbReference type="ARBA" id="ARBA00022679"/>
    </source>
</evidence>
<dbReference type="InterPro" id="IPR043502">
    <property type="entry name" value="DNA/RNA_pol_sf"/>
</dbReference>
<evidence type="ECO:0000256" key="1">
    <source>
        <dbReference type="ARBA" id="ARBA00007705"/>
    </source>
</evidence>
<dbReference type="InterPro" id="IPR019760">
    <property type="entry name" value="DNA-dir_DNA_pol_A_CS"/>
</dbReference>
<dbReference type="NCBIfam" id="TIGR00593">
    <property type="entry name" value="pola"/>
    <property type="match status" value="1"/>
</dbReference>
<accession>A0ABS1IZ65</accession>
<keyword evidence="5 11" id="KW-0227">DNA damage</keyword>
<dbReference type="Pfam" id="PF00476">
    <property type="entry name" value="DNA_pol_A"/>
    <property type="match status" value="1"/>
</dbReference>
<dbReference type="InterPro" id="IPR018320">
    <property type="entry name" value="DNA_polymerase_1"/>
</dbReference>
<dbReference type="InterPro" id="IPR036279">
    <property type="entry name" value="5-3_exonuclease_C_sf"/>
</dbReference>
<dbReference type="NCBIfam" id="NF004397">
    <property type="entry name" value="PRK05755.1"/>
    <property type="match status" value="1"/>
</dbReference>
<organism evidence="14 15">
    <name type="scientific">Catonella massiliensis</name>
    <dbReference type="NCBI Taxonomy" id="2799636"/>
    <lineage>
        <taxon>Bacteria</taxon>
        <taxon>Bacillati</taxon>
        <taxon>Bacillota</taxon>
        <taxon>Clostridia</taxon>
        <taxon>Lachnospirales</taxon>
        <taxon>Lachnospiraceae</taxon>
        <taxon>Catonella</taxon>
    </lineage>
</organism>
<dbReference type="SMART" id="SM00279">
    <property type="entry name" value="HhH2"/>
    <property type="match status" value="1"/>
</dbReference>
<dbReference type="RefSeq" id="WP_208428681.1">
    <property type="nucleotide sequence ID" value="NZ_JAEPRJ010000001.1"/>
</dbReference>
<dbReference type="SUPFAM" id="SSF56672">
    <property type="entry name" value="DNA/RNA polymerases"/>
    <property type="match status" value="1"/>
</dbReference>
<comment type="similarity">
    <text evidence="1 11">Belongs to the DNA polymerase type-A family.</text>
</comment>
<keyword evidence="7 11" id="KW-0238">DNA-binding</keyword>
<keyword evidence="8 11" id="KW-0234">DNA repair</keyword>
<dbReference type="InterPro" id="IPR029060">
    <property type="entry name" value="PIN-like_dom_sf"/>
</dbReference>
<dbReference type="PRINTS" id="PR00868">
    <property type="entry name" value="DNAPOLI"/>
</dbReference>
<evidence type="ECO:0000256" key="6">
    <source>
        <dbReference type="ARBA" id="ARBA00022932"/>
    </source>
</evidence>
<keyword evidence="4 11" id="KW-0235">DNA replication</keyword>
<dbReference type="InterPro" id="IPR036397">
    <property type="entry name" value="RNaseH_sf"/>
</dbReference>
<sequence length="964" mass="110002">MNNDYLLLIDGSSLLSTQFFGSLPRQILFAKTVEEKEKFYDKILQTSDGFYTNGVFGFVKYLLKIIRELKPSHIAIAWDLSRNTFRREIYPEYKANRGETMAPLSDQFAICQEVVKALGIAQFMSGTYEADDFCGTLAEKFKSDIPVFIMTKDNDYLQLVDDKTKLWLMHSSAEKTDELYKKYGIDKSTVNAPDRCFVYDRELIKKEFGIEPENVNSLKGIMGDPSDNIKGVPGVGEATARLLIGKYHTVDGLYKVIDGKDKKELDEIKKLWKEELGINRSPLSYLLKTSDTELVGEKSARLSEELATIKTDIDITGVELSDLSTNIDFENGSKIIKALEFNSVDISDLKNDDKTYEYKNIDVDNLPYSLKEAISEKLISDNGIQLIEKLRQKAESMKVIKKEAEPKIKFETSETNDMDEALKCFEGIKSSGKYVGFDISDEGLTLTSDTKEVFIKKEMFINLDFLKENLDKLFNRCKDTCFVTFSLKEKLTFLMNDYYPNLYDLSVAHYLLNPLATEHNVEAVLLDYPDILSGEDTKLVARAAFLSAPKLFAQIESLGMGDLYKNIEMPLVSTLYEMEERGIGINREELHKYSKELGVLIKNYEEEIYKKAGEEFNINSPKQLGVILFEKLRLPYGKKTKTGYSTSADVLERIRLEDPIVEKVLSYRQVAKLKSTYTDGLEAYIREDGRIHCKLNQLVTATGRLSSTEPNLQNIPIRMELGKKIRKAFIPKEGFVFVDADYSQIELRIMAHLSGDEELIKAYQSEEDIHRITASHVFKVPLDEVTDMQRRNAKAVNFGIIYGISSFGLGENLGISRKDAEKYINDYFKAYPKVKTYLDSLVQKGIEDGYVKTYFGRIRPIPELSSNNFMNRQFGERIAMNSPVQGTAADIIKIAMNNVNKRLKREYPDSKLLLQIHDELLIEAKEEDRLAVAAILKEEMMKAADLKVKLSVEVKFGYDWYDAH</sequence>
<keyword evidence="2 11" id="KW-0808">Transferase</keyword>
<reference evidence="14 15" key="1">
    <citation type="submission" date="2021-01" db="EMBL/GenBank/DDBJ databases">
        <title>Isolation and description of Catonella massiliensis sp. nov., a novel Catonella species, isolated from a stable periodontitis subject.</title>
        <authorList>
            <person name="Antezack A."/>
            <person name="Boxberger M."/>
            <person name="La Scola B."/>
            <person name="Monnet-Corti V."/>
        </authorList>
    </citation>
    <scope>NUCLEOTIDE SEQUENCE [LARGE SCALE GENOMIC DNA]</scope>
    <source>
        <strain evidence="14 15">Marseille-Q4567</strain>
    </source>
</reference>
<keyword evidence="15" id="KW-1185">Reference proteome</keyword>
<dbReference type="InterPro" id="IPR020045">
    <property type="entry name" value="DNA_polI_H3TH"/>
</dbReference>
<dbReference type="PANTHER" id="PTHR10133:SF27">
    <property type="entry name" value="DNA POLYMERASE NU"/>
    <property type="match status" value="1"/>
</dbReference>
<comment type="catalytic activity">
    <reaction evidence="9 11">
        <text>DNA(n) + a 2'-deoxyribonucleoside 5'-triphosphate = DNA(n+1) + diphosphate</text>
        <dbReference type="Rhea" id="RHEA:22508"/>
        <dbReference type="Rhea" id="RHEA-COMP:17339"/>
        <dbReference type="Rhea" id="RHEA-COMP:17340"/>
        <dbReference type="ChEBI" id="CHEBI:33019"/>
        <dbReference type="ChEBI" id="CHEBI:61560"/>
        <dbReference type="ChEBI" id="CHEBI:173112"/>
        <dbReference type="EC" id="2.7.7.7"/>
    </reaction>
</comment>
<dbReference type="Gene3D" id="1.20.1060.10">
    <property type="entry name" value="Taq DNA Polymerase, Chain T, domain 4"/>
    <property type="match status" value="1"/>
</dbReference>
<comment type="function">
    <text evidence="11">In addition to polymerase activity, this DNA polymerase exhibits 5'-3' exonuclease activity.</text>
</comment>
<dbReference type="GO" id="GO:0003887">
    <property type="term" value="F:DNA-directed DNA polymerase activity"/>
    <property type="evidence" value="ECO:0007669"/>
    <property type="project" value="UniProtKB-EC"/>
</dbReference>
<dbReference type="Gene3D" id="1.10.150.20">
    <property type="entry name" value="5' to 3' exonuclease, C-terminal subdomain"/>
    <property type="match status" value="2"/>
</dbReference>
<evidence type="ECO:0000256" key="8">
    <source>
        <dbReference type="ARBA" id="ARBA00023204"/>
    </source>
</evidence>
<evidence type="ECO:0000256" key="3">
    <source>
        <dbReference type="ARBA" id="ARBA00022695"/>
    </source>
</evidence>
<dbReference type="EMBL" id="JAEPRJ010000001">
    <property type="protein sequence ID" value="MBK5897177.1"/>
    <property type="molecule type" value="Genomic_DNA"/>
</dbReference>
<evidence type="ECO:0000256" key="9">
    <source>
        <dbReference type="ARBA" id="ARBA00049244"/>
    </source>
</evidence>
<protein>
    <recommendedName>
        <fullName evidence="10 11">DNA polymerase I</fullName>
        <ecNumber evidence="10 11">2.7.7.7</ecNumber>
    </recommendedName>
</protein>
<comment type="subunit">
    <text evidence="11">Single-chain monomer with multiple functions.</text>
</comment>
<dbReference type="Proteomes" id="UP000604730">
    <property type="component" value="Unassembled WGS sequence"/>
</dbReference>
<dbReference type="SUPFAM" id="SSF47807">
    <property type="entry name" value="5' to 3' exonuclease, C-terminal subdomain"/>
    <property type="match status" value="1"/>
</dbReference>
<dbReference type="InterPro" id="IPR001098">
    <property type="entry name" value="DNA-dir_DNA_pol_A_palm_dom"/>
</dbReference>
<evidence type="ECO:0000313" key="15">
    <source>
        <dbReference type="Proteomes" id="UP000604730"/>
    </source>
</evidence>
<dbReference type="CDD" id="cd09859">
    <property type="entry name" value="PIN_53EXO"/>
    <property type="match status" value="1"/>
</dbReference>
<evidence type="ECO:0000313" key="14">
    <source>
        <dbReference type="EMBL" id="MBK5897177.1"/>
    </source>
</evidence>
<evidence type="ECO:0000256" key="4">
    <source>
        <dbReference type="ARBA" id="ARBA00022705"/>
    </source>
</evidence>
<evidence type="ECO:0000256" key="7">
    <source>
        <dbReference type="ARBA" id="ARBA00023125"/>
    </source>
</evidence>
<dbReference type="EC" id="2.7.7.7" evidence="10 11"/>
<dbReference type="SUPFAM" id="SSF88723">
    <property type="entry name" value="PIN domain-like"/>
    <property type="match status" value="1"/>
</dbReference>
<comment type="caution">
    <text evidence="14">The sequence shown here is derived from an EMBL/GenBank/DDBJ whole genome shotgun (WGS) entry which is preliminary data.</text>
</comment>
<dbReference type="CDD" id="cd08637">
    <property type="entry name" value="DNA_pol_A_pol_I_C"/>
    <property type="match status" value="1"/>
</dbReference>
<dbReference type="InterPro" id="IPR002298">
    <property type="entry name" value="DNA_polymerase_A"/>
</dbReference>
<evidence type="ECO:0000256" key="5">
    <source>
        <dbReference type="ARBA" id="ARBA00022763"/>
    </source>
</evidence>
<keyword evidence="6 11" id="KW-0239">DNA-directed DNA polymerase</keyword>
<evidence type="ECO:0000256" key="11">
    <source>
        <dbReference type="RuleBase" id="RU004460"/>
    </source>
</evidence>
<dbReference type="InterPro" id="IPR002421">
    <property type="entry name" value="5-3_exonuclease"/>
</dbReference>
<gene>
    <name evidence="11 14" type="primary">polA</name>
    <name evidence="14" type="ORF">JJN12_05160</name>
</gene>
<feature type="domain" description="DNA-directed DNA polymerase family A palm" evidence="13">
    <location>
        <begin position="722"/>
        <end position="928"/>
    </location>
</feature>
<name>A0ABS1IZ65_9FIRM</name>
<dbReference type="PROSITE" id="PS00447">
    <property type="entry name" value="DNA_POLYMERASE_A"/>
    <property type="match status" value="1"/>
</dbReference>
<proteinExistence type="inferred from homology"/>
<dbReference type="InterPro" id="IPR020046">
    <property type="entry name" value="5-3_exonucl_a-hlix_arch_N"/>
</dbReference>
<dbReference type="PANTHER" id="PTHR10133">
    <property type="entry name" value="DNA POLYMERASE I"/>
    <property type="match status" value="1"/>
</dbReference>
<evidence type="ECO:0000256" key="10">
    <source>
        <dbReference type="NCBIfam" id="TIGR00593"/>
    </source>
</evidence>
<keyword evidence="11" id="KW-0269">Exonuclease</keyword>
<keyword evidence="11" id="KW-0540">Nuclease</keyword>
<dbReference type="InterPro" id="IPR008918">
    <property type="entry name" value="HhH2"/>
</dbReference>
<dbReference type="Gene3D" id="3.30.70.370">
    <property type="match status" value="1"/>
</dbReference>
<dbReference type="Pfam" id="PF01367">
    <property type="entry name" value="5_3_exonuc"/>
    <property type="match status" value="1"/>
</dbReference>
<dbReference type="Gene3D" id="3.30.420.10">
    <property type="entry name" value="Ribonuclease H-like superfamily/Ribonuclease H"/>
    <property type="match status" value="1"/>
</dbReference>
<dbReference type="Gene3D" id="3.40.50.1010">
    <property type="entry name" value="5'-nuclease"/>
    <property type="match status" value="1"/>
</dbReference>
<feature type="domain" description="5'-3' exonuclease" evidence="12">
    <location>
        <begin position="4"/>
        <end position="324"/>
    </location>
</feature>
<keyword evidence="11" id="KW-0378">Hydrolase</keyword>
<evidence type="ECO:0000259" key="12">
    <source>
        <dbReference type="SMART" id="SM00475"/>
    </source>
</evidence>
<dbReference type="Pfam" id="PF02739">
    <property type="entry name" value="5_3_exonuc_N"/>
    <property type="match status" value="1"/>
</dbReference>